<evidence type="ECO:0000313" key="2">
    <source>
        <dbReference type="Proteomes" id="UP001552427"/>
    </source>
</evidence>
<proteinExistence type="predicted"/>
<evidence type="ECO:0000313" key="1">
    <source>
        <dbReference type="EMBL" id="MEV4289703.1"/>
    </source>
</evidence>
<reference evidence="1 2" key="1">
    <citation type="submission" date="2024-06" db="EMBL/GenBank/DDBJ databases">
        <title>The Natural Products Discovery Center: Release of the First 8490 Sequenced Strains for Exploring Actinobacteria Biosynthetic Diversity.</title>
        <authorList>
            <person name="Kalkreuter E."/>
            <person name="Kautsar S.A."/>
            <person name="Yang D."/>
            <person name="Bader C.D."/>
            <person name="Teijaro C.N."/>
            <person name="Fluegel L."/>
            <person name="Davis C.M."/>
            <person name="Simpson J.R."/>
            <person name="Lauterbach L."/>
            <person name="Steele A.D."/>
            <person name="Gui C."/>
            <person name="Meng S."/>
            <person name="Li G."/>
            <person name="Viehrig K."/>
            <person name="Ye F."/>
            <person name="Su P."/>
            <person name="Kiefer A.F."/>
            <person name="Nichols A."/>
            <person name="Cepeda A.J."/>
            <person name="Yan W."/>
            <person name="Fan B."/>
            <person name="Jiang Y."/>
            <person name="Adhikari A."/>
            <person name="Zheng C.-J."/>
            <person name="Schuster L."/>
            <person name="Cowan T.M."/>
            <person name="Smanski M.J."/>
            <person name="Chevrette M.G."/>
            <person name="De Carvalho L.P.S."/>
            <person name="Shen B."/>
        </authorList>
    </citation>
    <scope>NUCLEOTIDE SEQUENCE [LARGE SCALE GENOMIC DNA]</scope>
    <source>
        <strain evidence="1 2">NPDC049574</strain>
    </source>
</reference>
<gene>
    <name evidence="1" type="ORF">AB0K40_29725</name>
</gene>
<organism evidence="1 2">
    <name type="scientific">Nonomuraea bangladeshensis</name>
    <dbReference type="NCBI Taxonomy" id="404385"/>
    <lineage>
        <taxon>Bacteria</taxon>
        <taxon>Bacillati</taxon>
        <taxon>Actinomycetota</taxon>
        <taxon>Actinomycetes</taxon>
        <taxon>Streptosporangiales</taxon>
        <taxon>Streptosporangiaceae</taxon>
        <taxon>Nonomuraea</taxon>
    </lineage>
</organism>
<sequence length="177" mass="19782">MPKTKPDSQKRADRDLCPAPAANVMQMKVHVIARWMRSAGVTDPLTTQNARAWKADPSSAPEWFIALLAEQAARASQRAHRERQAAIEHEHRMMVLRDKVEKQLLAGARRLRSPDAERIAFDIAFRASKELVRSCTDVCGDTTQESMTDLDTAALRWAGVDPSSHSTWIVHRGDCPA</sequence>
<dbReference type="EMBL" id="JBFARM010000009">
    <property type="protein sequence ID" value="MEV4289703.1"/>
    <property type="molecule type" value="Genomic_DNA"/>
</dbReference>
<dbReference type="RefSeq" id="WP_364456120.1">
    <property type="nucleotide sequence ID" value="NZ_JBFARM010000009.1"/>
</dbReference>
<dbReference type="Proteomes" id="UP001552427">
    <property type="component" value="Unassembled WGS sequence"/>
</dbReference>
<name>A0ABV3HB07_9ACTN</name>
<accession>A0ABV3HB07</accession>
<keyword evidence="2" id="KW-1185">Reference proteome</keyword>
<protein>
    <submittedName>
        <fullName evidence="1">Uncharacterized protein</fullName>
    </submittedName>
</protein>
<comment type="caution">
    <text evidence="1">The sequence shown here is derived from an EMBL/GenBank/DDBJ whole genome shotgun (WGS) entry which is preliminary data.</text>
</comment>